<proteinExistence type="predicted"/>
<reference evidence="2 3" key="1">
    <citation type="submission" date="2019-04" db="EMBL/GenBank/DDBJ databases">
        <title>Flavobacterium sp. nov. isolated from construction timber.</title>
        <authorList>
            <person name="Lin S.-Y."/>
            <person name="Chang C.-T."/>
            <person name="Young C.-C."/>
        </authorList>
    </citation>
    <scope>NUCLEOTIDE SEQUENCE [LARGE SCALE GENOMIC DNA]</scope>
    <source>
        <strain evidence="2 3">CC-CTC003</strain>
    </source>
</reference>
<evidence type="ECO:0000256" key="1">
    <source>
        <dbReference type="SAM" id="SignalP"/>
    </source>
</evidence>
<feature type="chain" id="PRO_5020869374" evidence="1">
    <location>
        <begin position="22"/>
        <end position="306"/>
    </location>
</feature>
<keyword evidence="1" id="KW-0732">Signal</keyword>
<dbReference type="Pfam" id="PF14391">
    <property type="entry name" value="DUF4421"/>
    <property type="match status" value="1"/>
</dbReference>
<keyword evidence="3" id="KW-1185">Reference proteome</keyword>
<dbReference type="OrthoDB" id="975269at2"/>
<protein>
    <submittedName>
        <fullName evidence="2">DUF4421 domain-containing protein</fullName>
    </submittedName>
</protein>
<organism evidence="2 3">
    <name type="scientific">Flavobacterium supellecticarium</name>
    <dbReference type="NCBI Taxonomy" id="2565924"/>
    <lineage>
        <taxon>Bacteria</taxon>
        <taxon>Pseudomonadati</taxon>
        <taxon>Bacteroidota</taxon>
        <taxon>Flavobacteriia</taxon>
        <taxon>Flavobacteriales</taxon>
        <taxon>Flavobacteriaceae</taxon>
        <taxon>Flavobacterium</taxon>
    </lineage>
</organism>
<dbReference type="Proteomes" id="UP000307507">
    <property type="component" value="Unassembled WGS sequence"/>
</dbReference>
<evidence type="ECO:0000313" key="2">
    <source>
        <dbReference type="EMBL" id="THF52658.1"/>
    </source>
</evidence>
<name>A0A4S4A315_9FLAO</name>
<dbReference type="AlphaFoldDB" id="A0A4S4A315"/>
<comment type="caution">
    <text evidence="2">The sequence shown here is derived from an EMBL/GenBank/DDBJ whole genome shotgun (WGS) entry which is preliminary data.</text>
</comment>
<dbReference type="InterPro" id="IPR025535">
    <property type="entry name" value="DUF4421"/>
</dbReference>
<dbReference type="RefSeq" id="WP_136401183.1">
    <property type="nucleotide sequence ID" value="NZ_SSNZ01000001.1"/>
</dbReference>
<feature type="signal peptide" evidence="1">
    <location>
        <begin position="1"/>
        <end position="21"/>
    </location>
</feature>
<evidence type="ECO:0000313" key="3">
    <source>
        <dbReference type="Proteomes" id="UP000307507"/>
    </source>
</evidence>
<dbReference type="EMBL" id="SSNZ01000001">
    <property type="protein sequence ID" value="THF52658.1"/>
    <property type="molecule type" value="Genomic_DNA"/>
</dbReference>
<accession>A0A4S4A315</accession>
<sequence length="306" mass="34955">MTVPQWLLLLLFLSGIPTVVAQVDSTYIGKFPQEYSARVYLSRKFVTLSSQYPDADNKEYTANSPFAIGAGFTWGNSGLSYSYGFGFLADKSKGKTRYFDLEYHYYGRKIVLDFFGLDYEGLYYQDTENDVLNMYPDAQLTNIGVFGQYVFNGERFSYRAAFDQVQVQLKSAGSFLLGGGAYYNRVRADNVFGFRKELYQIGPSLGYAYTWVINPQFFVTGSLTPGVTMGFKNFEDKIDWNPSLFFRFASGYNINDWSVNLSFLMNRLYVSYEQSNQVGVSTATLQLMLVKRFDSSSRLLKKLPRL</sequence>
<gene>
    <name evidence="2" type="ORF">E6C50_00135</name>
</gene>